<dbReference type="Proteomes" id="UP001497516">
    <property type="component" value="Chromosome 9"/>
</dbReference>
<dbReference type="InterPro" id="IPR011011">
    <property type="entry name" value="Znf_FYVE_PHD"/>
</dbReference>
<evidence type="ECO:0000256" key="4">
    <source>
        <dbReference type="ARBA" id="ARBA00022833"/>
    </source>
</evidence>
<feature type="compositionally biased region" description="Low complexity" evidence="6">
    <location>
        <begin position="128"/>
        <end position="145"/>
    </location>
</feature>
<keyword evidence="2" id="KW-0479">Metal-binding</keyword>
<proteinExistence type="predicted"/>
<dbReference type="PROSITE" id="PS50016">
    <property type="entry name" value="ZF_PHD_2"/>
    <property type="match status" value="1"/>
</dbReference>
<dbReference type="EMBL" id="OZ034822">
    <property type="protein sequence ID" value="CAL1415130.1"/>
    <property type="molecule type" value="Genomic_DNA"/>
</dbReference>
<dbReference type="GO" id="GO:0008270">
    <property type="term" value="F:zinc ion binding"/>
    <property type="evidence" value="ECO:0007669"/>
    <property type="project" value="UniProtKB-KW"/>
</dbReference>
<evidence type="ECO:0000256" key="3">
    <source>
        <dbReference type="ARBA" id="ARBA00022771"/>
    </source>
</evidence>
<dbReference type="PANTHER" id="PTHR45915:SF2">
    <property type="entry name" value="TOUTATIS, ISOFORM E"/>
    <property type="match status" value="1"/>
</dbReference>
<keyword evidence="4" id="KW-0862">Zinc</keyword>
<dbReference type="AlphaFoldDB" id="A0AAV2H0L3"/>
<dbReference type="Pfam" id="PF00628">
    <property type="entry name" value="PHD"/>
    <property type="match status" value="1"/>
</dbReference>
<dbReference type="PANTHER" id="PTHR45915">
    <property type="entry name" value="TRANSCRIPTION INTERMEDIARY FACTOR"/>
    <property type="match status" value="1"/>
</dbReference>
<evidence type="ECO:0000256" key="1">
    <source>
        <dbReference type="ARBA" id="ARBA00004123"/>
    </source>
</evidence>
<keyword evidence="3 5" id="KW-0863">Zinc-finger</keyword>
<accession>A0AAV2H0L3</accession>
<dbReference type="GO" id="GO:0000785">
    <property type="term" value="C:chromatin"/>
    <property type="evidence" value="ECO:0007669"/>
    <property type="project" value="TreeGrafter"/>
</dbReference>
<dbReference type="SUPFAM" id="SSF57903">
    <property type="entry name" value="FYVE/PHD zinc finger"/>
    <property type="match status" value="1"/>
</dbReference>
<organism evidence="8 9">
    <name type="scientific">Linum trigynum</name>
    <dbReference type="NCBI Taxonomy" id="586398"/>
    <lineage>
        <taxon>Eukaryota</taxon>
        <taxon>Viridiplantae</taxon>
        <taxon>Streptophyta</taxon>
        <taxon>Embryophyta</taxon>
        <taxon>Tracheophyta</taxon>
        <taxon>Spermatophyta</taxon>
        <taxon>Magnoliopsida</taxon>
        <taxon>eudicotyledons</taxon>
        <taxon>Gunneridae</taxon>
        <taxon>Pentapetalae</taxon>
        <taxon>rosids</taxon>
        <taxon>fabids</taxon>
        <taxon>Malpighiales</taxon>
        <taxon>Linaceae</taxon>
        <taxon>Linum</taxon>
    </lineage>
</organism>
<keyword evidence="9" id="KW-1185">Reference proteome</keyword>
<feature type="region of interest" description="Disordered" evidence="6">
    <location>
        <begin position="117"/>
        <end position="146"/>
    </location>
</feature>
<gene>
    <name evidence="8" type="ORF">LTRI10_LOCUS54251</name>
</gene>
<feature type="domain" description="PHD-type" evidence="7">
    <location>
        <begin position="195"/>
        <end position="245"/>
    </location>
</feature>
<dbReference type="InterPro" id="IPR019787">
    <property type="entry name" value="Znf_PHD-finger"/>
</dbReference>
<evidence type="ECO:0000259" key="7">
    <source>
        <dbReference type="PROSITE" id="PS50016"/>
    </source>
</evidence>
<sequence length="316" mass="35327">MLVYEKRKLSQPSTIAIASEITTPMHVYKRRKPSQPLTSTNVSEVTAPMHVNKRRELSQPSTSTDVSEITAPVLCYKRRKLLKRSTITDVSNITAPKLVYKRRKLSHPSPMLVYNRRKVKRGKHPSPSSLSHSVNDSCSSSPSRSNVEFNSVWMDKEMEDDTAECSSSSASERDICISILVGAPTSGMRIGGMACRRCRVCSRSDSTKRMLLCDDCEAAFHLSCISPKISVVPVDEWFCYSCLKQKKPKVWKEASECAYTIHGVSGSLRSVSASGSGPVDMMLSDDEPYASRVRVGKRFQAEVPDWSVQFCRTYHV</sequence>
<evidence type="ECO:0000313" key="9">
    <source>
        <dbReference type="Proteomes" id="UP001497516"/>
    </source>
</evidence>
<dbReference type="GO" id="GO:0005634">
    <property type="term" value="C:nucleus"/>
    <property type="evidence" value="ECO:0007669"/>
    <property type="project" value="UniProtKB-SubCell"/>
</dbReference>
<evidence type="ECO:0000256" key="6">
    <source>
        <dbReference type="SAM" id="MobiDB-lite"/>
    </source>
</evidence>
<dbReference type="Gene3D" id="3.30.40.10">
    <property type="entry name" value="Zinc/RING finger domain, C3HC4 (zinc finger)"/>
    <property type="match status" value="1"/>
</dbReference>
<name>A0AAV2H0L3_9ROSI</name>
<dbReference type="InterPro" id="IPR013083">
    <property type="entry name" value="Znf_RING/FYVE/PHD"/>
</dbReference>
<dbReference type="SMART" id="SM00249">
    <property type="entry name" value="PHD"/>
    <property type="match status" value="1"/>
</dbReference>
<evidence type="ECO:0000256" key="2">
    <source>
        <dbReference type="ARBA" id="ARBA00022723"/>
    </source>
</evidence>
<evidence type="ECO:0000256" key="5">
    <source>
        <dbReference type="PROSITE-ProRule" id="PRU00146"/>
    </source>
</evidence>
<reference evidence="8 9" key="1">
    <citation type="submission" date="2024-04" db="EMBL/GenBank/DDBJ databases">
        <authorList>
            <person name="Fracassetti M."/>
        </authorList>
    </citation>
    <scope>NUCLEOTIDE SEQUENCE [LARGE SCALE GENOMIC DNA]</scope>
</reference>
<protein>
    <recommendedName>
        <fullName evidence="7">PHD-type domain-containing protein</fullName>
    </recommendedName>
</protein>
<evidence type="ECO:0000313" key="8">
    <source>
        <dbReference type="EMBL" id="CAL1415130.1"/>
    </source>
</evidence>
<dbReference type="InterPro" id="IPR001965">
    <property type="entry name" value="Znf_PHD"/>
</dbReference>
<comment type="subcellular location">
    <subcellularLocation>
        <location evidence="1">Nucleus</location>
    </subcellularLocation>
</comment>